<dbReference type="STRING" id="1801.BRW64_10045"/>
<evidence type="ECO:0000313" key="4">
    <source>
        <dbReference type="Proteomes" id="UP000220340"/>
    </source>
</evidence>
<evidence type="ECO:0000313" key="3">
    <source>
        <dbReference type="Proteomes" id="UP000191039"/>
    </source>
</evidence>
<keyword evidence="2" id="KW-0808">Transferase</keyword>
<dbReference type="PANTHER" id="PTHR48228:SF2">
    <property type="entry name" value="E-CINNAMOYL-COA:R-PHENYLLACTATE COA TRANSFERASE LARGE SUBUNIT"/>
    <property type="match status" value="1"/>
</dbReference>
<gene>
    <name evidence="1" type="ORF">BV510_10340</name>
    <name evidence="2" type="ORF">CRI78_00985</name>
</gene>
<dbReference type="EMBL" id="PDCR01000001">
    <property type="protein sequence ID" value="PEG56459.1"/>
    <property type="molecule type" value="Genomic_DNA"/>
</dbReference>
<dbReference type="Gene3D" id="3.30.1540.10">
    <property type="entry name" value="formyl-coa transferase, domain 3"/>
    <property type="match status" value="1"/>
</dbReference>
<dbReference type="Proteomes" id="UP000191039">
    <property type="component" value="Unassembled WGS sequence"/>
</dbReference>
<dbReference type="OrthoDB" id="9797653at2"/>
<comment type="caution">
    <text evidence="2">The sequence shown here is derived from an EMBL/GenBank/DDBJ whole genome shotgun (WGS) entry which is preliminary data.</text>
</comment>
<dbReference type="Proteomes" id="UP000220340">
    <property type="component" value="Unassembled WGS sequence"/>
</dbReference>
<dbReference type="Gene3D" id="3.40.50.10540">
    <property type="entry name" value="Crotonobetainyl-coa:carnitine coa-transferase, domain 1"/>
    <property type="match status" value="1"/>
</dbReference>
<sequence length="402" mass="42541">MTGPFEGVRVVEVAAWTFVPGAGAIMADLGADVIKVEPPTGDPQRALRNAINADDSAPNPFLQVPNRGKRSITLDLTSPDGRSTLLQLAESADVFLTSYLPKVRTKLGIDVDDLRADNDRLIYVRGTGWGSVGAKADVGGFDAAAAWSAAGVQNKLTSPGAAAPASQPAAFFDLQGSSALAGAVAMALFRRERTGQGGVVDVSLLNTGMWTMSPDIAASAAGGGEIPRPQRHDAPNPIVNAYRTSDDRWLNLVCLQADRYWAELCELLGRPDLTADDRFVDAVQRFVNREACVAELDKTFGARNLDEWKQALAGFSGVWSAAATFDELCDSPQVADNGYLPTVTGADGRPFRLVSPPYQFDGTPGAPAGPAPELGQHTEEVLLESGWSWDDISALRDSGALG</sequence>
<dbReference type="GO" id="GO:0016740">
    <property type="term" value="F:transferase activity"/>
    <property type="evidence" value="ECO:0007669"/>
    <property type="project" value="UniProtKB-KW"/>
</dbReference>
<dbReference type="EMBL" id="MIJD01000086">
    <property type="protein sequence ID" value="OPE54439.1"/>
    <property type="molecule type" value="Genomic_DNA"/>
</dbReference>
<dbReference type="Pfam" id="PF02515">
    <property type="entry name" value="CoA_transf_3"/>
    <property type="match status" value="1"/>
</dbReference>
<dbReference type="InterPro" id="IPR044855">
    <property type="entry name" value="CoA-Trfase_III_dom3_sf"/>
</dbReference>
<dbReference type="InterPro" id="IPR023606">
    <property type="entry name" value="CoA-Trfase_III_dom_1_sf"/>
</dbReference>
<dbReference type="RefSeq" id="WP_073856063.1">
    <property type="nucleotide sequence ID" value="NZ_BAAATC010000019.1"/>
</dbReference>
<proteinExistence type="predicted"/>
<dbReference type="AlphaFoldDB" id="A0A1Q4HGE9"/>
<dbReference type="PANTHER" id="PTHR48228">
    <property type="entry name" value="SUCCINYL-COA--D-CITRAMALATE COA-TRANSFERASE"/>
    <property type="match status" value="1"/>
</dbReference>
<evidence type="ECO:0000313" key="2">
    <source>
        <dbReference type="EMBL" id="PEG56459.1"/>
    </source>
</evidence>
<protein>
    <submittedName>
        <fullName evidence="2">CoA transferase</fullName>
    </submittedName>
</protein>
<name>A0A1Q4HGE9_9MYCO</name>
<dbReference type="SUPFAM" id="SSF89796">
    <property type="entry name" value="CoA-transferase family III (CaiB/BaiF)"/>
    <property type="match status" value="1"/>
</dbReference>
<accession>A0A1Q4HGE9</accession>
<dbReference type="InterPro" id="IPR003673">
    <property type="entry name" value="CoA-Trfase_fam_III"/>
</dbReference>
<dbReference type="InterPro" id="IPR050509">
    <property type="entry name" value="CoA-transferase_III"/>
</dbReference>
<keyword evidence="4" id="KW-1185">Reference proteome</keyword>
<reference evidence="1 3" key="1">
    <citation type="submission" date="2016-09" db="EMBL/GenBank/DDBJ databases">
        <title>genome sequences of unsequenced Mycobacteria.</title>
        <authorList>
            <person name="Greninger A.L."/>
            <person name="Jerome K.R."/>
            <person name="Mcnair B."/>
            <person name="Wallis C."/>
            <person name="Fang F."/>
        </authorList>
    </citation>
    <scope>NUCLEOTIDE SEQUENCE [LARGE SCALE GENOMIC DNA]</scope>
    <source>
        <strain evidence="1 3">BM1</strain>
    </source>
</reference>
<evidence type="ECO:0000313" key="1">
    <source>
        <dbReference type="EMBL" id="OPE54439.1"/>
    </source>
</evidence>
<reference evidence="2 4" key="2">
    <citation type="submission" date="2017-10" db="EMBL/GenBank/DDBJ databases">
        <title>The new phylogeny of genus Mycobacterium.</title>
        <authorList>
            <person name="Tortoli E."/>
            <person name="Trovato A."/>
            <person name="Cirillo D.M."/>
        </authorList>
    </citation>
    <scope>NUCLEOTIDE SEQUENCE [LARGE SCALE GENOMIC DNA]</scope>
    <source>
        <strain evidence="2 4">IP141170001</strain>
    </source>
</reference>
<organism evidence="2 4">
    <name type="scientific">Mycolicibacterium diernhoferi</name>
    <dbReference type="NCBI Taxonomy" id="1801"/>
    <lineage>
        <taxon>Bacteria</taxon>
        <taxon>Bacillati</taxon>
        <taxon>Actinomycetota</taxon>
        <taxon>Actinomycetes</taxon>
        <taxon>Mycobacteriales</taxon>
        <taxon>Mycobacteriaceae</taxon>
        <taxon>Mycolicibacterium</taxon>
    </lineage>
</organism>